<keyword evidence="10" id="KW-0067">ATP-binding</keyword>
<dbReference type="Pfam" id="PF02518">
    <property type="entry name" value="HATPase_c"/>
    <property type="match status" value="1"/>
</dbReference>
<dbReference type="InterPro" id="IPR008207">
    <property type="entry name" value="Sig_transdc_His_kin_Hpt_dom"/>
</dbReference>
<evidence type="ECO:0000259" key="17">
    <source>
        <dbReference type="PROSITE" id="PS50110"/>
    </source>
</evidence>
<reference evidence="18 19" key="1">
    <citation type="submission" date="2016-11" db="EMBL/GenBank/DDBJ databases">
        <title>Draft genome of Pseudomonas versuta A4R1.12.</title>
        <authorList>
            <person name="See-Too W.-S."/>
        </authorList>
    </citation>
    <scope>NUCLEOTIDE SEQUENCE [LARGE SCALE GENOMIC DNA]</scope>
    <source>
        <strain evidence="18 19">A4R1.12</strain>
    </source>
</reference>
<dbReference type="InterPro" id="IPR003661">
    <property type="entry name" value="HisK_dim/P_dom"/>
</dbReference>
<dbReference type="InterPro" id="IPR011006">
    <property type="entry name" value="CheY-like_superfamily"/>
</dbReference>
<dbReference type="Gene3D" id="1.10.287.130">
    <property type="match status" value="1"/>
</dbReference>
<dbReference type="Pfam" id="PF00497">
    <property type="entry name" value="SBP_bac_3"/>
    <property type="match status" value="1"/>
</dbReference>
<dbReference type="PROSITE" id="PS51257">
    <property type="entry name" value="PROKAR_LIPOPROTEIN"/>
    <property type="match status" value="1"/>
</dbReference>
<name>A0A854A347_9PSED</name>
<keyword evidence="8" id="KW-0812">Transmembrane</keyword>
<dbReference type="Pfam" id="PF00512">
    <property type="entry name" value="HisKA"/>
    <property type="match status" value="1"/>
</dbReference>
<dbReference type="EC" id="2.7.13.3" evidence="3"/>
<keyword evidence="12" id="KW-0902">Two-component regulatory system</keyword>
<dbReference type="PRINTS" id="PR00344">
    <property type="entry name" value="BCTRLSENSOR"/>
</dbReference>
<evidence type="ECO:0000256" key="2">
    <source>
        <dbReference type="ARBA" id="ARBA00004429"/>
    </source>
</evidence>
<dbReference type="GO" id="GO:0000155">
    <property type="term" value="F:phosphorelay sensor kinase activity"/>
    <property type="evidence" value="ECO:0007669"/>
    <property type="project" value="InterPro"/>
</dbReference>
<dbReference type="InterPro" id="IPR003594">
    <property type="entry name" value="HATPase_dom"/>
</dbReference>
<dbReference type="Gene3D" id="3.40.190.10">
    <property type="entry name" value="Periplasmic binding protein-like II"/>
    <property type="match status" value="2"/>
</dbReference>
<proteinExistence type="predicted"/>
<evidence type="ECO:0000256" key="11">
    <source>
        <dbReference type="ARBA" id="ARBA00022989"/>
    </source>
</evidence>
<dbReference type="SMART" id="SM00387">
    <property type="entry name" value="HATPase_c"/>
    <property type="match status" value="1"/>
</dbReference>
<dbReference type="PROSITE" id="PS50110">
    <property type="entry name" value="RESPONSE_REGULATORY"/>
    <property type="match status" value="1"/>
</dbReference>
<dbReference type="InterPro" id="IPR005467">
    <property type="entry name" value="His_kinase_dom"/>
</dbReference>
<protein>
    <recommendedName>
        <fullName evidence="3">histidine kinase</fullName>
        <ecNumber evidence="3">2.7.13.3</ecNumber>
    </recommendedName>
</protein>
<evidence type="ECO:0000256" key="7">
    <source>
        <dbReference type="ARBA" id="ARBA00022679"/>
    </source>
</evidence>
<evidence type="ECO:0000256" key="3">
    <source>
        <dbReference type="ARBA" id="ARBA00012438"/>
    </source>
</evidence>
<evidence type="ECO:0000313" key="19">
    <source>
        <dbReference type="Proteomes" id="UP000185990"/>
    </source>
</evidence>
<gene>
    <name evidence="18" type="ORF">BOH74_04200</name>
</gene>
<dbReference type="InterPro" id="IPR001638">
    <property type="entry name" value="Solute-binding_3/MltF_N"/>
</dbReference>
<dbReference type="CDD" id="cd16922">
    <property type="entry name" value="HATPase_EvgS-ArcB-TorS-like"/>
    <property type="match status" value="1"/>
</dbReference>
<dbReference type="SUPFAM" id="SSF47226">
    <property type="entry name" value="Histidine-containing phosphotransfer domain, HPT domain"/>
    <property type="match status" value="1"/>
</dbReference>
<dbReference type="SUPFAM" id="SSF55874">
    <property type="entry name" value="ATPase domain of HSP90 chaperone/DNA topoisomerase II/histidine kinase"/>
    <property type="match status" value="1"/>
</dbReference>
<evidence type="ECO:0000256" key="10">
    <source>
        <dbReference type="ARBA" id="ARBA00022840"/>
    </source>
</evidence>
<evidence type="ECO:0000256" key="8">
    <source>
        <dbReference type="ARBA" id="ARBA00022692"/>
    </source>
</evidence>
<dbReference type="CDD" id="cd00082">
    <property type="entry name" value="HisKA"/>
    <property type="match status" value="1"/>
</dbReference>
<dbReference type="EMBL" id="MPJD01000006">
    <property type="protein sequence ID" value="OKA28016.1"/>
    <property type="molecule type" value="Genomic_DNA"/>
</dbReference>
<dbReference type="CDD" id="cd17546">
    <property type="entry name" value="REC_hyHK_CKI1_RcsC-like"/>
    <property type="match status" value="1"/>
</dbReference>
<dbReference type="CDD" id="cd01007">
    <property type="entry name" value="PBP2_BvgS_HisK_like"/>
    <property type="match status" value="1"/>
</dbReference>
<keyword evidence="5" id="KW-0997">Cell inner membrane</keyword>
<feature type="modified residue" description="4-aspartylphosphate" evidence="14">
    <location>
        <position position="613"/>
    </location>
</feature>
<evidence type="ECO:0000256" key="4">
    <source>
        <dbReference type="ARBA" id="ARBA00022475"/>
    </source>
</evidence>
<sequence>MRRLMLLGMALLISCRVYADPPYAFTDAEKQWMHEHPVVRYAIDSYWPLEYIENGEHKGLTRDYLREISQISGLQFERVPTKNWKQTLDLIAEGKIDMTTAVSKALIDKDQARKLLLSDVFFVGSTIVVTRTGEPVLFSPHKLNGKVVAVKGGGGYEHYLRKEFPEVKLLLINDPEDALQALAEGDADAVIGMDSVLQMIISRKFFGTLHMAGVLSDMPIVSSMGVSPKSPELLSIINKSLARLPPSTIDEIFDRWLDRTDYGAPSWGMIFRYYQIELICFALLLSALAFMTRRAMLAQKAAQKSEAAKSSFLAMMSHEIRTPMNGVLSSIELLKGTPMSPPQQELATLANVSARNLLELLDDVLDVSKLEASKIHLESVPTDLQQLAQALADIHQLAARKHNTTLTLAATGLDDVLLILDPVRIRQVIANLLSNAVKFTEHGEVMLSLHFEASTPDSGRLEIQVSDTGIGIDAEQQRHLFQAFVQADNSITRRYGGSGLGLSICKQLVELMGAQIDLQSAPGQGTTVGFNLTVEFRHKDPAAPTTDIEEPLPVEPVTTGQQILVVEDHPINRQTIELQLTELGYRALIVEDGMAALAAMQEHRQNISLILLDCHLPGMDGYEVARRIRQQEQEQGLAAMPIIAISASTDEQHQLKCMDSDIDGNLSKPLSLKALKQIFGLWLPTSDARPVTATTPISSVSMEDLFSTTSGEDLACLRDAFDKHNLVLALHYAHRLHGSALAMQANELAKRAKELETALRNPSTGDNDWSAMQQAIEEALKSFYRGRPGG</sequence>
<evidence type="ECO:0000256" key="1">
    <source>
        <dbReference type="ARBA" id="ARBA00000085"/>
    </source>
</evidence>
<dbReference type="InterPro" id="IPR036890">
    <property type="entry name" value="HATPase_C_sf"/>
</dbReference>
<keyword evidence="4" id="KW-1003">Cell membrane</keyword>
<keyword evidence="9" id="KW-0418">Kinase</keyword>
<dbReference type="SMART" id="SM00388">
    <property type="entry name" value="HisKA"/>
    <property type="match status" value="1"/>
</dbReference>
<evidence type="ECO:0000256" key="9">
    <source>
        <dbReference type="ARBA" id="ARBA00022777"/>
    </source>
</evidence>
<dbReference type="PANTHER" id="PTHR43047:SF64">
    <property type="entry name" value="HISTIDINE KINASE CONTAINING CHEY-HOMOLOGOUS RECEIVER DOMAIN AND PAS DOMAIN-RELATED"/>
    <property type="match status" value="1"/>
</dbReference>
<evidence type="ECO:0000256" key="6">
    <source>
        <dbReference type="ARBA" id="ARBA00022553"/>
    </source>
</evidence>
<feature type="signal peptide" evidence="15">
    <location>
        <begin position="1"/>
        <end position="19"/>
    </location>
</feature>
<dbReference type="SUPFAM" id="SSF47384">
    <property type="entry name" value="Homodimeric domain of signal transducing histidine kinase"/>
    <property type="match status" value="1"/>
</dbReference>
<feature type="chain" id="PRO_5032868728" description="histidine kinase" evidence="15">
    <location>
        <begin position="20"/>
        <end position="790"/>
    </location>
</feature>
<keyword evidence="13" id="KW-0472">Membrane</keyword>
<keyword evidence="11" id="KW-1133">Transmembrane helix</keyword>
<dbReference type="GO" id="GO:0005886">
    <property type="term" value="C:plasma membrane"/>
    <property type="evidence" value="ECO:0007669"/>
    <property type="project" value="UniProtKB-SubCell"/>
</dbReference>
<dbReference type="Gene3D" id="3.40.50.2300">
    <property type="match status" value="1"/>
</dbReference>
<dbReference type="Gene3D" id="1.20.120.160">
    <property type="entry name" value="HPT domain"/>
    <property type="match status" value="1"/>
</dbReference>
<evidence type="ECO:0000256" key="13">
    <source>
        <dbReference type="ARBA" id="ARBA00023136"/>
    </source>
</evidence>
<dbReference type="Pfam" id="PF01627">
    <property type="entry name" value="Hpt"/>
    <property type="match status" value="1"/>
</dbReference>
<evidence type="ECO:0000256" key="14">
    <source>
        <dbReference type="PROSITE-ProRule" id="PRU00169"/>
    </source>
</evidence>
<comment type="catalytic activity">
    <reaction evidence="1">
        <text>ATP + protein L-histidine = ADP + protein N-phospho-L-histidine.</text>
        <dbReference type="EC" id="2.7.13.3"/>
    </reaction>
</comment>
<evidence type="ECO:0000256" key="15">
    <source>
        <dbReference type="SAM" id="SignalP"/>
    </source>
</evidence>
<dbReference type="FunFam" id="3.30.565.10:FF:000010">
    <property type="entry name" value="Sensor histidine kinase RcsC"/>
    <property type="match status" value="1"/>
</dbReference>
<evidence type="ECO:0000259" key="16">
    <source>
        <dbReference type="PROSITE" id="PS50109"/>
    </source>
</evidence>
<dbReference type="SUPFAM" id="SSF52172">
    <property type="entry name" value="CheY-like"/>
    <property type="match status" value="1"/>
</dbReference>
<dbReference type="InterPro" id="IPR001789">
    <property type="entry name" value="Sig_transdc_resp-reg_receiver"/>
</dbReference>
<keyword evidence="7" id="KW-0808">Transferase</keyword>
<keyword evidence="10" id="KW-0547">Nucleotide-binding</keyword>
<keyword evidence="15" id="KW-0732">Signal</keyword>
<dbReference type="SUPFAM" id="SSF53850">
    <property type="entry name" value="Periplasmic binding protein-like II"/>
    <property type="match status" value="1"/>
</dbReference>
<evidence type="ECO:0000256" key="12">
    <source>
        <dbReference type="ARBA" id="ARBA00023012"/>
    </source>
</evidence>
<dbReference type="InterPro" id="IPR004358">
    <property type="entry name" value="Sig_transdc_His_kin-like_C"/>
</dbReference>
<organism evidence="18 19">
    <name type="scientific">Pseudomonas versuta</name>
    <dbReference type="NCBI Taxonomy" id="1788301"/>
    <lineage>
        <taxon>Bacteria</taxon>
        <taxon>Pseudomonadati</taxon>
        <taxon>Pseudomonadota</taxon>
        <taxon>Gammaproteobacteria</taxon>
        <taxon>Pseudomonadales</taxon>
        <taxon>Pseudomonadaceae</taxon>
        <taxon>Pseudomonas</taxon>
    </lineage>
</organism>
<dbReference type="PANTHER" id="PTHR43047">
    <property type="entry name" value="TWO-COMPONENT HISTIDINE PROTEIN KINASE"/>
    <property type="match status" value="1"/>
</dbReference>
<dbReference type="PROSITE" id="PS50109">
    <property type="entry name" value="HIS_KIN"/>
    <property type="match status" value="1"/>
</dbReference>
<dbReference type="SMART" id="SM00448">
    <property type="entry name" value="REC"/>
    <property type="match status" value="1"/>
</dbReference>
<comment type="caution">
    <text evidence="18">The sequence shown here is derived from an EMBL/GenBank/DDBJ whole genome shotgun (WGS) entry which is preliminary data.</text>
</comment>
<feature type="domain" description="Response regulatory" evidence="17">
    <location>
        <begin position="562"/>
        <end position="683"/>
    </location>
</feature>
<feature type="domain" description="Histidine kinase" evidence="16">
    <location>
        <begin position="315"/>
        <end position="536"/>
    </location>
</feature>
<dbReference type="InterPro" id="IPR036097">
    <property type="entry name" value="HisK_dim/P_sf"/>
</dbReference>
<dbReference type="Proteomes" id="UP000185990">
    <property type="component" value="Unassembled WGS sequence"/>
</dbReference>
<keyword evidence="6 14" id="KW-0597">Phosphoprotein</keyword>
<dbReference type="RefSeq" id="WP_073509038.1">
    <property type="nucleotide sequence ID" value="NZ_MPJD01000006.1"/>
</dbReference>
<evidence type="ECO:0000256" key="5">
    <source>
        <dbReference type="ARBA" id="ARBA00022519"/>
    </source>
</evidence>
<comment type="subcellular location">
    <subcellularLocation>
        <location evidence="2">Cell inner membrane</location>
        <topology evidence="2">Multi-pass membrane protein</topology>
    </subcellularLocation>
</comment>
<dbReference type="SMART" id="SM00062">
    <property type="entry name" value="PBPb"/>
    <property type="match status" value="1"/>
</dbReference>
<dbReference type="AlphaFoldDB" id="A0A854A347"/>
<accession>A0A854A347</accession>
<dbReference type="Pfam" id="PF00072">
    <property type="entry name" value="Response_reg"/>
    <property type="match status" value="1"/>
</dbReference>
<dbReference type="Gene3D" id="3.30.565.10">
    <property type="entry name" value="Histidine kinase-like ATPase, C-terminal domain"/>
    <property type="match status" value="1"/>
</dbReference>
<dbReference type="InterPro" id="IPR036641">
    <property type="entry name" value="HPT_dom_sf"/>
</dbReference>
<evidence type="ECO:0000313" key="18">
    <source>
        <dbReference type="EMBL" id="OKA28016.1"/>
    </source>
</evidence>